<protein>
    <recommendedName>
        <fullName evidence="2">DUF8129 domain-containing protein</fullName>
    </recommendedName>
</protein>
<feature type="domain" description="DUF8129" evidence="2">
    <location>
        <begin position="22"/>
        <end position="69"/>
    </location>
</feature>
<sequence>MADTTRPEGQGSSGAPLVPDFDRLTLPELRNRIRSLTQEQLRRLLAQETAHGNRPEVVELIRARIDQLAAEAPHQGG</sequence>
<dbReference type="Proteomes" id="UP000249340">
    <property type="component" value="Chromosome"/>
</dbReference>
<organism evidence="3 4">
    <name type="scientific">Peterkaempfera bronchialis</name>
    <dbReference type="NCBI Taxonomy" id="2126346"/>
    <lineage>
        <taxon>Bacteria</taxon>
        <taxon>Bacillati</taxon>
        <taxon>Actinomycetota</taxon>
        <taxon>Actinomycetes</taxon>
        <taxon>Kitasatosporales</taxon>
        <taxon>Streptomycetaceae</taxon>
        <taxon>Peterkaempfera</taxon>
    </lineage>
</organism>
<evidence type="ECO:0000256" key="1">
    <source>
        <dbReference type="SAM" id="MobiDB-lite"/>
    </source>
</evidence>
<dbReference type="KEGG" id="stri:C7M71_024460"/>
<reference evidence="4" key="1">
    <citation type="submission" date="2018-07" db="EMBL/GenBank/DDBJ databases">
        <title>Streptacidiphilus bronchialis DSM 106435 chromosome.</title>
        <authorList>
            <person name="Batra D."/>
            <person name="Gulvik C.A."/>
        </authorList>
    </citation>
    <scope>NUCLEOTIDE SEQUENCE [LARGE SCALE GENOMIC DNA]</scope>
    <source>
        <strain evidence="4">DSM 106435</strain>
    </source>
</reference>
<evidence type="ECO:0000313" key="3">
    <source>
        <dbReference type="EMBL" id="AXI80082.1"/>
    </source>
</evidence>
<accession>A0A345T277</accession>
<dbReference type="InterPro" id="IPR058442">
    <property type="entry name" value="DUF8129"/>
</dbReference>
<proteinExistence type="predicted"/>
<evidence type="ECO:0000313" key="4">
    <source>
        <dbReference type="Proteomes" id="UP000249340"/>
    </source>
</evidence>
<keyword evidence="4" id="KW-1185">Reference proteome</keyword>
<dbReference type="OrthoDB" id="5187212at2"/>
<gene>
    <name evidence="3" type="ORF">C7M71_024460</name>
</gene>
<name>A0A345T277_9ACTN</name>
<feature type="region of interest" description="Disordered" evidence="1">
    <location>
        <begin position="1"/>
        <end position="20"/>
    </location>
</feature>
<dbReference type="AlphaFoldDB" id="A0A345T277"/>
<dbReference type="EMBL" id="CP031264">
    <property type="protein sequence ID" value="AXI80082.1"/>
    <property type="molecule type" value="Genomic_DNA"/>
</dbReference>
<dbReference type="Pfam" id="PF26450">
    <property type="entry name" value="DUF8129"/>
    <property type="match status" value="1"/>
</dbReference>
<evidence type="ECO:0000259" key="2">
    <source>
        <dbReference type="Pfam" id="PF26450"/>
    </source>
</evidence>
<dbReference type="RefSeq" id="WP_111492545.1">
    <property type="nucleotide sequence ID" value="NZ_CP031264.1"/>
</dbReference>